<keyword evidence="2" id="KW-1185">Reference proteome</keyword>
<gene>
    <name evidence="1" type="ORF">POCTA_138.1.T1310053</name>
</gene>
<protein>
    <submittedName>
        <fullName evidence="1">Uncharacterized protein</fullName>
    </submittedName>
</protein>
<reference evidence="1" key="1">
    <citation type="submission" date="2021-01" db="EMBL/GenBank/DDBJ databases">
        <authorList>
            <consortium name="Genoscope - CEA"/>
            <person name="William W."/>
        </authorList>
    </citation>
    <scope>NUCLEOTIDE SEQUENCE</scope>
</reference>
<name>A0A8S1XRV6_PAROT</name>
<proteinExistence type="predicted"/>
<evidence type="ECO:0000313" key="2">
    <source>
        <dbReference type="Proteomes" id="UP000683925"/>
    </source>
</evidence>
<organism evidence="1 2">
    <name type="scientific">Paramecium octaurelia</name>
    <dbReference type="NCBI Taxonomy" id="43137"/>
    <lineage>
        <taxon>Eukaryota</taxon>
        <taxon>Sar</taxon>
        <taxon>Alveolata</taxon>
        <taxon>Ciliophora</taxon>
        <taxon>Intramacronucleata</taxon>
        <taxon>Oligohymenophorea</taxon>
        <taxon>Peniculida</taxon>
        <taxon>Parameciidae</taxon>
        <taxon>Paramecium</taxon>
    </lineage>
</organism>
<evidence type="ECO:0000313" key="1">
    <source>
        <dbReference type="EMBL" id="CAD8203865.1"/>
    </source>
</evidence>
<accession>A0A8S1XRV6</accession>
<dbReference type="EMBL" id="CAJJDP010000131">
    <property type="protein sequence ID" value="CAD8203865.1"/>
    <property type="molecule type" value="Genomic_DNA"/>
</dbReference>
<dbReference type="AlphaFoldDB" id="A0A8S1XRV6"/>
<sequence length="75" mass="8902">MQIQRSKSVSFSSQRDRLQFGNIRIIEFRQFVLLSRLKKTQVLYLVGLRSFWLQIRLKGVDFEMKNIESHGGTNK</sequence>
<dbReference type="Proteomes" id="UP000683925">
    <property type="component" value="Unassembled WGS sequence"/>
</dbReference>
<comment type="caution">
    <text evidence="1">The sequence shown here is derived from an EMBL/GenBank/DDBJ whole genome shotgun (WGS) entry which is preliminary data.</text>
</comment>